<accession>A0A1Y5SJM0</accession>
<feature type="signal peptide" evidence="2">
    <location>
        <begin position="1"/>
        <end position="22"/>
    </location>
</feature>
<dbReference type="InterPro" id="IPR025232">
    <property type="entry name" value="DUF4174"/>
</dbReference>
<dbReference type="EMBL" id="FWFW01000005">
    <property type="protein sequence ID" value="SLN42352.1"/>
    <property type="molecule type" value="Genomic_DNA"/>
</dbReference>
<organism evidence="4 5">
    <name type="scientific">Pacificibacter marinus</name>
    <dbReference type="NCBI Taxonomy" id="658057"/>
    <lineage>
        <taxon>Bacteria</taxon>
        <taxon>Pseudomonadati</taxon>
        <taxon>Pseudomonadota</taxon>
        <taxon>Alphaproteobacteria</taxon>
        <taxon>Rhodobacterales</taxon>
        <taxon>Roseobacteraceae</taxon>
        <taxon>Pacificibacter</taxon>
    </lineage>
</organism>
<feature type="domain" description="DUF4174" evidence="3">
    <location>
        <begin position="39"/>
        <end position="140"/>
    </location>
</feature>
<evidence type="ECO:0000256" key="2">
    <source>
        <dbReference type="SAM" id="SignalP"/>
    </source>
</evidence>
<gene>
    <name evidence="4" type="ORF">PAM7971_02012</name>
</gene>
<keyword evidence="1 2" id="KW-0732">Signal</keyword>
<dbReference type="Proteomes" id="UP000193307">
    <property type="component" value="Unassembled WGS sequence"/>
</dbReference>
<dbReference type="Pfam" id="PF13778">
    <property type="entry name" value="DUF4174"/>
    <property type="match status" value="1"/>
</dbReference>
<dbReference type="STRING" id="658057.SAMN04488032_10465"/>
<keyword evidence="5" id="KW-1185">Reference proteome</keyword>
<feature type="chain" id="PRO_5010996277" description="DUF4174 domain-containing protein" evidence="2">
    <location>
        <begin position="23"/>
        <end position="152"/>
    </location>
</feature>
<reference evidence="4 5" key="1">
    <citation type="submission" date="2017-03" db="EMBL/GenBank/DDBJ databases">
        <authorList>
            <person name="Afonso C.L."/>
            <person name="Miller P.J."/>
            <person name="Scott M.A."/>
            <person name="Spackman E."/>
            <person name="Goraichik I."/>
            <person name="Dimitrov K.M."/>
            <person name="Suarez D.L."/>
            <person name="Swayne D.E."/>
        </authorList>
    </citation>
    <scope>NUCLEOTIDE SEQUENCE [LARGE SCALE GENOMIC DNA]</scope>
    <source>
        <strain evidence="4 5">CECT 7971</strain>
    </source>
</reference>
<evidence type="ECO:0000313" key="4">
    <source>
        <dbReference type="EMBL" id="SLN42352.1"/>
    </source>
</evidence>
<dbReference type="OrthoDB" id="7362103at2"/>
<dbReference type="RefSeq" id="WP_085849145.1">
    <property type="nucleotide sequence ID" value="NZ_FNZV01000004.1"/>
</dbReference>
<dbReference type="AlphaFoldDB" id="A0A1Y5SJM0"/>
<name>A0A1Y5SJM0_9RHOB</name>
<evidence type="ECO:0000259" key="3">
    <source>
        <dbReference type="Pfam" id="PF13778"/>
    </source>
</evidence>
<evidence type="ECO:0000313" key="5">
    <source>
        <dbReference type="Proteomes" id="UP000193307"/>
    </source>
</evidence>
<sequence>MKHIFLSALSAISIMFAPASFAQDAATVELGQNASGIDLADFKWTNRVLVVFADNPLDLNFVRQMNLLTDRPELLTERDVVVLTDTDPDTLSPVRKTLRPRGFSLVVVDKNGAVMFRKPDPWDLREITRAIDKTPLRQQEIKAAKDAAQAAR</sequence>
<protein>
    <recommendedName>
        <fullName evidence="3">DUF4174 domain-containing protein</fullName>
    </recommendedName>
</protein>
<evidence type="ECO:0000256" key="1">
    <source>
        <dbReference type="ARBA" id="ARBA00022729"/>
    </source>
</evidence>
<proteinExistence type="predicted"/>